<gene>
    <name evidence="1" type="ORF">HNQ39_000370</name>
</gene>
<dbReference type="Pfam" id="PF15892">
    <property type="entry name" value="BNR_4"/>
    <property type="match status" value="1"/>
</dbReference>
<sequence length="421" mass="47064">MQEEKITESLKLADVWAGHPVGFALLTHGNQQFVAFYDATRQMTVAQRSLGSKTWKYTKLPSQLGWDSHNYVTLAVDSGGFLHVSGNMHVVPLVYFRSTKPLDASSLVQVKAMTDQKETRVTYPLFFRGAKQELIFTYRDGGSGNGDQLYNTYDPKTKTWKRLTEQVVTNGEGQRNAYPALPQLGPDGYFHLIWIWRETPDAATNHHPSYARSRDLVHWEDSAGKPLTLPITLKTGDVIDPIPEHGGALNGLVKLGFDSQKRPIVSYTKYDKNGKSQLYCSRRERSGWKVYPVTRWDWRWEFGGGGTIAAEIGLGAVESAGAGRLKLAFRTKSHGSGVLVLDEKTLAVVEKLPPPEGYPKSLRAVRAKFPELQVKWAGDLGKPASGGGRYVLRWETLGPNRDKPRTGPLPPPSELWLYRLQ</sequence>
<name>A0A7W9SME6_ARMRO</name>
<reference evidence="1 2" key="1">
    <citation type="submission" date="2020-08" db="EMBL/GenBank/DDBJ databases">
        <title>Genomic Encyclopedia of Type Strains, Phase IV (KMG-IV): sequencing the most valuable type-strain genomes for metagenomic binning, comparative biology and taxonomic classification.</title>
        <authorList>
            <person name="Goeker M."/>
        </authorList>
    </citation>
    <scope>NUCLEOTIDE SEQUENCE [LARGE SCALE GENOMIC DNA]</scope>
    <source>
        <strain evidence="1 2">DSM 23562</strain>
    </source>
</reference>
<evidence type="ECO:0000313" key="1">
    <source>
        <dbReference type="EMBL" id="MBB6048608.1"/>
    </source>
</evidence>
<accession>A0A7W9SME6</accession>
<evidence type="ECO:0000313" key="2">
    <source>
        <dbReference type="Proteomes" id="UP000520814"/>
    </source>
</evidence>
<dbReference type="EMBL" id="JACHGW010000001">
    <property type="protein sequence ID" value="MBB6048608.1"/>
    <property type="molecule type" value="Genomic_DNA"/>
</dbReference>
<comment type="caution">
    <text evidence="1">The sequence shown here is derived from an EMBL/GenBank/DDBJ whole genome shotgun (WGS) entry which is preliminary data.</text>
</comment>
<dbReference type="RefSeq" id="WP_184192246.1">
    <property type="nucleotide sequence ID" value="NZ_JACHGW010000001.1"/>
</dbReference>
<protein>
    <submittedName>
        <fullName evidence="1">Uncharacterized protein</fullName>
    </submittedName>
</protein>
<proteinExistence type="predicted"/>
<organism evidence="1 2">
    <name type="scientific">Armatimonas rosea</name>
    <dbReference type="NCBI Taxonomy" id="685828"/>
    <lineage>
        <taxon>Bacteria</taxon>
        <taxon>Bacillati</taxon>
        <taxon>Armatimonadota</taxon>
        <taxon>Armatimonadia</taxon>
        <taxon>Armatimonadales</taxon>
        <taxon>Armatimonadaceae</taxon>
        <taxon>Armatimonas</taxon>
    </lineage>
</organism>
<dbReference type="AlphaFoldDB" id="A0A7W9SME6"/>
<dbReference type="InterPro" id="IPR023296">
    <property type="entry name" value="Glyco_hydro_beta-prop_sf"/>
</dbReference>
<dbReference type="Gene3D" id="2.115.10.20">
    <property type="entry name" value="Glycosyl hydrolase domain, family 43"/>
    <property type="match status" value="1"/>
</dbReference>
<keyword evidence="2" id="KW-1185">Reference proteome</keyword>
<dbReference type="Proteomes" id="UP000520814">
    <property type="component" value="Unassembled WGS sequence"/>
</dbReference>